<dbReference type="EMBL" id="CAUYUJ010004369">
    <property type="protein sequence ID" value="CAK0809303.1"/>
    <property type="molecule type" value="Genomic_DNA"/>
</dbReference>
<comment type="caution">
    <text evidence="1">The sequence shown here is derived from an EMBL/GenBank/DDBJ whole genome shotgun (WGS) entry which is preliminary data.</text>
</comment>
<sequence>MSMPSDVPLWRPQAGAQSWGHPGADSALAALVRCCFAPQAAVSCRFHFPRSRYRPRSMPTRRATLAALAGAVAGTPRQAAALSLGLQGNGSSEEGSVGTWRAPGGGRPLQVFVQWLDSDSPAEEPVLTQARADAKKNKGPPHFPDLQSYMERCQATDPDVVEIPTWMGRMGNRVWQVLNAVRIAEATGRKFVKIPRTGGGLDHHLFSSPQDRLIEVAPPEAPRTCDFVPVSGKMYAWHHDCRFLFFNRCRTTVKERMVTYNKYVLPLMRDDITDRCAAGADDEVTIHIRNGDVALHNDLNPEMRPEHRQPPCAYFHKVIQAGHNGSPFKRVQLVYSSEEPASPCIDDIVEKHKDKVILRPAPAVPGDVCHILRAKNLATTMSSFATVLKMMNTGLQRLFFANMLSPKIMTKEQYDIQMDYYEFRMGELCDVFPEVTSYSVPDLFLNESFFLRFPDENIVVDSCQGDPQSIATLREAVRSKSAAAKKRRWSR</sequence>
<protein>
    <recommendedName>
        <fullName evidence="3">Tubulin--tyrosine ligase-like protein 9</fullName>
    </recommendedName>
</protein>
<evidence type="ECO:0008006" key="3">
    <source>
        <dbReference type="Google" id="ProtNLM"/>
    </source>
</evidence>
<name>A0ABN9QSW4_9DINO</name>
<keyword evidence="2" id="KW-1185">Reference proteome</keyword>
<organism evidence="1 2">
    <name type="scientific">Prorocentrum cordatum</name>
    <dbReference type="NCBI Taxonomy" id="2364126"/>
    <lineage>
        <taxon>Eukaryota</taxon>
        <taxon>Sar</taxon>
        <taxon>Alveolata</taxon>
        <taxon>Dinophyceae</taxon>
        <taxon>Prorocentrales</taxon>
        <taxon>Prorocentraceae</taxon>
        <taxon>Prorocentrum</taxon>
    </lineage>
</organism>
<dbReference type="Proteomes" id="UP001189429">
    <property type="component" value="Unassembled WGS sequence"/>
</dbReference>
<proteinExistence type="predicted"/>
<gene>
    <name evidence="1" type="ORF">PCOR1329_LOCUS14597</name>
</gene>
<evidence type="ECO:0000313" key="2">
    <source>
        <dbReference type="Proteomes" id="UP001189429"/>
    </source>
</evidence>
<reference evidence="1" key="1">
    <citation type="submission" date="2023-10" db="EMBL/GenBank/DDBJ databases">
        <authorList>
            <person name="Chen Y."/>
            <person name="Shah S."/>
            <person name="Dougan E. K."/>
            <person name="Thang M."/>
            <person name="Chan C."/>
        </authorList>
    </citation>
    <scope>NUCLEOTIDE SEQUENCE [LARGE SCALE GENOMIC DNA]</scope>
</reference>
<accession>A0ABN9QSW4</accession>
<evidence type="ECO:0000313" key="1">
    <source>
        <dbReference type="EMBL" id="CAK0809303.1"/>
    </source>
</evidence>